<keyword evidence="4 7" id="KW-0812">Transmembrane</keyword>
<dbReference type="InterPro" id="IPR005828">
    <property type="entry name" value="MFS_sugar_transport-like"/>
</dbReference>
<evidence type="ECO:0000256" key="7">
    <source>
        <dbReference type="SAM" id="Phobius"/>
    </source>
</evidence>
<evidence type="ECO:0000256" key="2">
    <source>
        <dbReference type="ARBA" id="ARBA00010992"/>
    </source>
</evidence>
<comment type="caution">
    <text evidence="9">The sequence shown here is derived from an EMBL/GenBank/DDBJ whole genome shotgun (WGS) entry which is preliminary data.</text>
</comment>
<feature type="domain" description="Major facilitator superfamily (MFS) profile" evidence="8">
    <location>
        <begin position="1"/>
        <end position="258"/>
    </location>
</feature>
<comment type="subcellular location">
    <subcellularLocation>
        <location evidence="1">Membrane</location>
        <topology evidence="1">Multi-pass membrane protein</topology>
    </subcellularLocation>
</comment>
<dbReference type="GO" id="GO:0016020">
    <property type="term" value="C:membrane"/>
    <property type="evidence" value="ECO:0007669"/>
    <property type="project" value="UniProtKB-SubCell"/>
</dbReference>
<organism evidence="9 10">
    <name type="scientific">Taxus chinensis</name>
    <name type="common">Chinese yew</name>
    <name type="synonym">Taxus wallichiana var. chinensis</name>
    <dbReference type="NCBI Taxonomy" id="29808"/>
    <lineage>
        <taxon>Eukaryota</taxon>
        <taxon>Viridiplantae</taxon>
        <taxon>Streptophyta</taxon>
        <taxon>Embryophyta</taxon>
        <taxon>Tracheophyta</taxon>
        <taxon>Spermatophyta</taxon>
        <taxon>Pinopsida</taxon>
        <taxon>Pinidae</taxon>
        <taxon>Conifers II</taxon>
        <taxon>Cupressales</taxon>
        <taxon>Taxaceae</taxon>
        <taxon>Taxus</taxon>
    </lineage>
</organism>
<dbReference type="PROSITE" id="PS00216">
    <property type="entry name" value="SUGAR_TRANSPORT_1"/>
    <property type="match status" value="1"/>
</dbReference>
<protein>
    <recommendedName>
        <fullName evidence="8">Major facilitator superfamily (MFS) profile domain-containing protein</fullName>
    </recommendedName>
</protein>
<dbReference type="InterPro" id="IPR045262">
    <property type="entry name" value="STP/PLT_plant"/>
</dbReference>
<feature type="transmembrane region" description="Helical" evidence="7">
    <location>
        <begin position="131"/>
        <end position="155"/>
    </location>
</feature>
<evidence type="ECO:0000256" key="3">
    <source>
        <dbReference type="ARBA" id="ARBA00022448"/>
    </source>
</evidence>
<feature type="non-terminal residue" evidence="9">
    <location>
        <position position="1"/>
    </location>
</feature>
<dbReference type="Proteomes" id="UP000824469">
    <property type="component" value="Unassembled WGS sequence"/>
</dbReference>
<proteinExistence type="inferred from homology"/>
<feature type="transmembrane region" description="Helical" evidence="7">
    <location>
        <begin position="167"/>
        <end position="189"/>
    </location>
</feature>
<dbReference type="Pfam" id="PF00083">
    <property type="entry name" value="Sugar_tr"/>
    <property type="match status" value="1"/>
</dbReference>
<dbReference type="PANTHER" id="PTHR23500">
    <property type="entry name" value="SOLUTE CARRIER FAMILY 2, FACILITATED GLUCOSE TRANSPORTER"/>
    <property type="match status" value="1"/>
</dbReference>
<dbReference type="GO" id="GO:0015144">
    <property type="term" value="F:carbohydrate transmembrane transporter activity"/>
    <property type="evidence" value="ECO:0007669"/>
    <property type="project" value="InterPro"/>
</dbReference>
<dbReference type="Gene3D" id="1.20.1250.20">
    <property type="entry name" value="MFS general substrate transporter like domains"/>
    <property type="match status" value="1"/>
</dbReference>
<reference evidence="9 10" key="1">
    <citation type="journal article" date="2021" name="Nat. Plants">
        <title>The Taxus genome provides insights into paclitaxel biosynthesis.</title>
        <authorList>
            <person name="Xiong X."/>
            <person name="Gou J."/>
            <person name="Liao Q."/>
            <person name="Li Y."/>
            <person name="Zhou Q."/>
            <person name="Bi G."/>
            <person name="Li C."/>
            <person name="Du R."/>
            <person name="Wang X."/>
            <person name="Sun T."/>
            <person name="Guo L."/>
            <person name="Liang H."/>
            <person name="Lu P."/>
            <person name="Wu Y."/>
            <person name="Zhang Z."/>
            <person name="Ro D.K."/>
            <person name="Shang Y."/>
            <person name="Huang S."/>
            <person name="Yan J."/>
        </authorList>
    </citation>
    <scope>NUCLEOTIDE SEQUENCE [LARGE SCALE GENOMIC DNA]</scope>
    <source>
        <strain evidence="9">Ta-2019</strain>
    </source>
</reference>
<dbReference type="InterPro" id="IPR020846">
    <property type="entry name" value="MFS_dom"/>
</dbReference>
<dbReference type="SUPFAM" id="SSF103473">
    <property type="entry name" value="MFS general substrate transporter"/>
    <property type="match status" value="1"/>
</dbReference>
<dbReference type="PROSITE" id="PS50850">
    <property type="entry name" value="MFS"/>
    <property type="match status" value="1"/>
</dbReference>
<evidence type="ECO:0000259" key="8">
    <source>
        <dbReference type="PROSITE" id="PS50850"/>
    </source>
</evidence>
<gene>
    <name evidence="9" type="ORF">KI387_031440</name>
</gene>
<feature type="transmembrane region" description="Helical" evidence="7">
    <location>
        <begin position="20"/>
        <end position="40"/>
    </location>
</feature>
<keyword evidence="10" id="KW-1185">Reference proteome</keyword>
<keyword evidence="6 7" id="KW-0472">Membrane</keyword>
<evidence type="ECO:0000313" key="9">
    <source>
        <dbReference type="EMBL" id="KAH9299758.1"/>
    </source>
</evidence>
<name>A0AA38CJ87_TAXCH</name>
<accession>A0AA38CJ87</accession>
<dbReference type="PANTHER" id="PTHR23500:SF44">
    <property type="entry name" value="SUGAR TRANSPORT PROTEIN 5"/>
    <property type="match status" value="1"/>
</dbReference>
<keyword evidence="3" id="KW-0813">Transport</keyword>
<dbReference type="EMBL" id="JAHRHJ020000010">
    <property type="protein sequence ID" value="KAH9299758.1"/>
    <property type="molecule type" value="Genomic_DNA"/>
</dbReference>
<evidence type="ECO:0000313" key="10">
    <source>
        <dbReference type="Proteomes" id="UP000824469"/>
    </source>
</evidence>
<feature type="non-terminal residue" evidence="9">
    <location>
        <position position="258"/>
    </location>
</feature>
<dbReference type="AlphaFoldDB" id="A0AA38CJ87"/>
<evidence type="ECO:0000256" key="1">
    <source>
        <dbReference type="ARBA" id="ARBA00004141"/>
    </source>
</evidence>
<comment type="similarity">
    <text evidence="2">Belongs to the major facilitator superfamily. Sugar transporter (TC 2.A.1.1) family.</text>
</comment>
<evidence type="ECO:0000256" key="5">
    <source>
        <dbReference type="ARBA" id="ARBA00022989"/>
    </source>
</evidence>
<evidence type="ECO:0000256" key="6">
    <source>
        <dbReference type="ARBA" id="ARBA00023136"/>
    </source>
</evidence>
<dbReference type="InterPro" id="IPR036259">
    <property type="entry name" value="MFS_trans_sf"/>
</dbReference>
<dbReference type="OMA" id="ITIPRIC"/>
<keyword evidence="5 7" id="KW-1133">Transmembrane helix</keyword>
<evidence type="ECO:0000256" key="4">
    <source>
        <dbReference type="ARBA" id="ARBA00022692"/>
    </source>
</evidence>
<sequence>RFPIYLSEMAPPKLRGALNIGFQLFIAIGVVTANLINYGTAKIDKWGWRLSLGLAAVPAVIMVAGSLTLPETPNSLIERGQRERAKAMLQRIRGTPNVQEELDDLIQASEYSMTVRHPFRNILTKKYRPQFVMAVLIPFFQQMTGINVIAFYAPVLFRTIGFGSDAALMSAVILGVVNLVSIIVSIFIVDKYGRRFLFLQGGVQMVIFQSIDPTEFVPLVRVIMSAILGTKLGTSGHGGMSKGYSMFMVVSMCLYAAG</sequence>
<dbReference type="InterPro" id="IPR005829">
    <property type="entry name" value="Sugar_transporter_CS"/>
</dbReference>